<reference evidence="2 3" key="1">
    <citation type="submission" date="2019-05" db="EMBL/GenBank/DDBJ databases">
        <title>Another draft genome of Portunus trituberculatus and its Hox gene families provides insights of decapod evolution.</title>
        <authorList>
            <person name="Jeong J.-H."/>
            <person name="Song I."/>
            <person name="Kim S."/>
            <person name="Choi T."/>
            <person name="Kim D."/>
            <person name="Ryu S."/>
            <person name="Kim W."/>
        </authorList>
    </citation>
    <scope>NUCLEOTIDE SEQUENCE [LARGE SCALE GENOMIC DNA]</scope>
    <source>
        <tissue evidence="2">Muscle</tissue>
    </source>
</reference>
<proteinExistence type="predicted"/>
<feature type="region of interest" description="Disordered" evidence="1">
    <location>
        <begin position="1"/>
        <end position="25"/>
    </location>
</feature>
<evidence type="ECO:0000313" key="2">
    <source>
        <dbReference type="EMBL" id="MPC73736.1"/>
    </source>
</evidence>
<sequence>MITPRQRRERHLSGTSAPPRPLPLGGSLLTYFQKGLRLLPPRPLFPSGNTYPLGSIRAR</sequence>
<gene>
    <name evidence="2" type="ORF">E2C01_068072</name>
</gene>
<protein>
    <submittedName>
        <fullName evidence="2">Uncharacterized protein</fullName>
    </submittedName>
</protein>
<dbReference type="Proteomes" id="UP000324222">
    <property type="component" value="Unassembled WGS sequence"/>
</dbReference>
<comment type="caution">
    <text evidence="2">The sequence shown here is derived from an EMBL/GenBank/DDBJ whole genome shotgun (WGS) entry which is preliminary data.</text>
</comment>
<keyword evidence="3" id="KW-1185">Reference proteome</keyword>
<name>A0A5B7HVJ9_PORTR</name>
<dbReference type="AlphaFoldDB" id="A0A5B7HVJ9"/>
<dbReference type="EMBL" id="VSRR010037410">
    <property type="protein sequence ID" value="MPC73736.1"/>
    <property type="molecule type" value="Genomic_DNA"/>
</dbReference>
<evidence type="ECO:0000313" key="3">
    <source>
        <dbReference type="Proteomes" id="UP000324222"/>
    </source>
</evidence>
<evidence type="ECO:0000256" key="1">
    <source>
        <dbReference type="SAM" id="MobiDB-lite"/>
    </source>
</evidence>
<organism evidence="2 3">
    <name type="scientific">Portunus trituberculatus</name>
    <name type="common">Swimming crab</name>
    <name type="synonym">Neptunus trituberculatus</name>
    <dbReference type="NCBI Taxonomy" id="210409"/>
    <lineage>
        <taxon>Eukaryota</taxon>
        <taxon>Metazoa</taxon>
        <taxon>Ecdysozoa</taxon>
        <taxon>Arthropoda</taxon>
        <taxon>Crustacea</taxon>
        <taxon>Multicrustacea</taxon>
        <taxon>Malacostraca</taxon>
        <taxon>Eumalacostraca</taxon>
        <taxon>Eucarida</taxon>
        <taxon>Decapoda</taxon>
        <taxon>Pleocyemata</taxon>
        <taxon>Brachyura</taxon>
        <taxon>Eubrachyura</taxon>
        <taxon>Portunoidea</taxon>
        <taxon>Portunidae</taxon>
        <taxon>Portuninae</taxon>
        <taxon>Portunus</taxon>
    </lineage>
</organism>
<accession>A0A5B7HVJ9</accession>
<feature type="compositionally biased region" description="Basic residues" evidence="1">
    <location>
        <begin position="1"/>
        <end position="10"/>
    </location>
</feature>